<gene>
    <name evidence="3" type="ORF">MAM1_0037d02732</name>
</gene>
<dbReference type="InterPro" id="IPR012388">
    <property type="entry name" value="CABLES1/2"/>
</dbReference>
<accession>A0A0C9LT10</accession>
<dbReference type="STRING" id="91626.A0A0C9LT10"/>
<dbReference type="OrthoDB" id="5353095at2759"/>
<dbReference type="PANTHER" id="PTHR22896">
    <property type="entry name" value="CDK5 AND ABL1 ENZYME SUBSTRATE 1"/>
    <property type="match status" value="1"/>
</dbReference>
<dbReference type="InterPro" id="IPR006671">
    <property type="entry name" value="Cyclin_N"/>
</dbReference>
<dbReference type="AlphaFoldDB" id="A0A0C9LT10"/>
<evidence type="ECO:0000313" key="4">
    <source>
        <dbReference type="Proteomes" id="UP000053815"/>
    </source>
</evidence>
<dbReference type="EMBL" id="DF836326">
    <property type="protein sequence ID" value="GAN03280.1"/>
    <property type="molecule type" value="Genomic_DNA"/>
</dbReference>
<dbReference type="Gene3D" id="1.10.472.10">
    <property type="entry name" value="Cyclin-like"/>
    <property type="match status" value="1"/>
</dbReference>
<protein>
    <recommendedName>
        <fullName evidence="2">Cyclin N-terminal domain-containing protein</fullName>
    </recommendedName>
</protein>
<name>A0A0C9LT10_9FUNG</name>
<dbReference type="InterPro" id="IPR036915">
    <property type="entry name" value="Cyclin-like_sf"/>
</dbReference>
<dbReference type="CDD" id="cd20556">
    <property type="entry name" value="CYCLIN_CABLES"/>
    <property type="match status" value="1"/>
</dbReference>
<sequence length="460" mass="52121">MGTTKSRKSRRNNSRPTAFTFLSNIALGSENEKPPDDSIRINNAYLSSTDPNVLHYVEETTANEQVGASSLHSSDSSFSADDDNAQTTIPSDSHGRFNSTATAPVITTNVLHNESNPPKRGKYLSQKRHPSSESSNDDVQHHKLTREDSERPIASEKIKKKSNHNDKDHGHGGLSILSVFRYYTDKIRHSTSKKKSDSSNATSRGYVQQQLECQDGHRHRKAQSYAHFLNTTGSLLDDETVQEHVDANSYDPFFLDDDSYGKYGLDPGSLGTLANNNSSSNNVNSNNNIIMANTMKPSELKREMNEQFRLNHPEIPAEITLSKIRAIKLHLLEIGRQVDLEVSSVAHAYVFFEKLVIKHVVTKKNRKLIAACCLFLATKANEAKGTWFRPLLEAMDDELDVDAEEIHEHEFAVFADLEFNLYVPRREFMPHFERIFNHLEYKSIQEYLGNTAFYEVNQRM</sequence>
<keyword evidence="4" id="KW-1185">Reference proteome</keyword>
<feature type="region of interest" description="Disordered" evidence="1">
    <location>
        <begin position="64"/>
        <end position="172"/>
    </location>
</feature>
<dbReference type="Proteomes" id="UP000053815">
    <property type="component" value="Unassembled WGS sequence"/>
</dbReference>
<dbReference type="SUPFAM" id="SSF47954">
    <property type="entry name" value="Cyclin-like"/>
    <property type="match status" value="1"/>
</dbReference>
<feature type="compositionally biased region" description="Basic residues" evidence="1">
    <location>
        <begin position="119"/>
        <end position="129"/>
    </location>
</feature>
<feature type="compositionally biased region" description="Low complexity" evidence="1">
    <location>
        <begin position="69"/>
        <end position="79"/>
    </location>
</feature>
<feature type="compositionally biased region" description="Polar residues" evidence="1">
    <location>
        <begin position="85"/>
        <end position="116"/>
    </location>
</feature>
<organism evidence="3">
    <name type="scientific">Mucor ambiguus</name>
    <dbReference type="NCBI Taxonomy" id="91626"/>
    <lineage>
        <taxon>Eukaryota</taxon>
        <taxon>Fungi</taxon>
        <taxon>Fungi incertae sedis</taxon>
        <taxon>Mucoromycota</taxon>
        <taxon>Mucoromycotina</taxon>
        <taxon>Mucoromycetes</taxon>
        <taxon>Mucorales</taxon>
        <taxon>Mucorineae</taxon>
        <taxon>Mucoraceae</taxon>
        <taxon>Mucor</taxon>
    </lineage>
</organism>
<dbReference type="PANTHER" id="PTHR22896:SF0">
    <property type="entry name" value="CYCLIN N-TERMINAL DOMAIN-CONTAINING PROTEIN"/>
    <property type="match status" value="1"/>
</dbReference>
<evidence type="ECO:0000259" key="2">
    <source>
        <dbReference type="Pfam" id="PF00134"/>
    </source>
</evidence>
<reference evidence="3" key="1">
    <citation type="submission" date="2014-09" db="EMBL/GenBank/DDBJ databases">
        <title>Draft genome sequence of an oleaginous Mucoromycotina fungus Mucor ambiguus NBRC6742.</title>
        <authorList>
            <person name="Takeda I."/>
            <person name="Yamane N."/>
            <person name="Morita T."/>
            <person name="Tamano K."/>
            <person name="Machida M."/>
            <person name="Baker S."/>
            <person name="Koike H."/>
        </authorList>
    </citation>
    <scope>NUCLEOTIDE SEQUENCE</scope>
    <source>
        <strain evidence="3">NBRC 6742</strain>
    </source>
</reference>
<proteinExistence type="predicted"/>
<feature type="domain" description="Cyclin N-terminal" evidence="2">
    <location>
        <begin position="295"/>
        <end position="421"/>
    </location>
</feature>
<feature type="compositionally biased region" description="Basic and acidic residues" evidence="1">
    <location>
        <begin position="138"/>
        <end position="171"/>
    </location>
</feature>
<dbReference type="GO" id="GO:0051726">
    <property type="term" value="P:regulation of cell cycle"/>
    <property type="evidence" value="ECO:0007669"/>
    <property type="project" value="InterPro"/>
</dbReference>
<dbReference type="Pfam" id="PF00134">
    <property type="entry name" value="Cyclin_N"/>
    <property type="match status" value="1"/>
</dbReference>
<evidence type="ECO:0000313" key="3">
    <source>
        <dbReference type="EMBL" id="GAN03280.1"/>
    </source>
</evidence>
<evidence type="ECO:0000256" key="1">
    <source>
        <dbReference type="SAM" id="MobiDB-lite"/>
    </source>
</evidence>